<evidence type="ECO:0000256" key="4">
    <source>
        <dbReference type="ARBA" id="ARBA00022692"/>
    </source>
</evidence>
<keyword evidence="5 7" id="KW-1133">Transmembrane helix</keyword>
<evidence type="ECO:0000256" key="3">
    <source>
        <dbReference type="ARBA" id="ARBA00022475"/>
    </source>
</evidence>
<evidence type="ECO:0000256" key="7">
    <source>
        <dbReference type="SAM" id="Phobius"/>
    </source>
</evidence>
<dbReference type="GO" id="GO:0005886">
    <property type="term" value="C:plasma membrane"/>
    <property type="evidence" value="ECO:0007669"/>
    <property type="project" value="UniProtKB-SubCell"/>
</dbReference>
<feature type="transmembrane region" description="Helical" evidence="7">
    <location>
        <begin position="86"/>
        <end position="108"/>
    </location>
</feature>
<name>A0A2W5SRM1_9BACT</name>
<dbReference type="EMBL" id="QFQP01000044">
    <property type="protein sequence ID" value="PZR05552.1"/>
    <property type="molecule type" value="Genomic_DNA"/>
</dbReference>
<dbReference type="Proteomes" id="UP000249061">
    <property type="component" value="Unassembled WGS sequence"/>
</dbReference>
<comment type="subcellular location">
    <subcellularLocation>
        <location evidence="1">Cell membrane</location>
        <topology evidence="1">Multi-pass membrane protein</topology>
    </subcellularLocation>
</comment>
<proteinExistence type="inferred from homology"/>
<dbReference type="Pfam" id="PF03601">
    <property type="entry name" value="Cons_hypoth698"/>
    <property type="match status" value="1"/>
</dbReference>
<keyword evidence="6 7" id="KW-0472">Membrane</keyword>
<feature type="transmembrane region" description="Helical" evidence="7">
    <location>
        <begin position="114"/>
        <end position="134"/>
    </location>
</feature>
<feature type="transmembrane region" description="Helical" evidence="7">
    <location>
        <begin position="49"/>
        <end position="74"/>
    </location>
</feature>
<feature type="transmembrane region" description="Helical" evidence="7">
    <location>
        <begin position="180"/>
        <end position="198"/>
    </location>
</feature>
<keyword evidence="3" id="KW-1003">Cell membrane</keyword>
<keyword evidence="4 7" id="KW-0812">Transmembrane</keyword>
<reference evidence="8 9" key="1">
    <citation type="submission" date="2017-08" db="EMBL/GenBank/DDBJ databases">
        <title>Infants hospitalized years apart are colonized by the same room-sourced microbial strains.</title>
        <authorList>
            <person name="Brooks B."/>
            <person name="Olm M.R."/>
            <person name="Firek B.A."/>
            <person name="Baker R."/>
            <person name="Thomas B.C."/>
            <person name="Morowitz M.J."/>
            <person name="Banfield J.F."/>
        </authorList>
    </citation>
    <scope>NUCLEOTIDE SEQUENCE [LARGE SCALE GENOMIC DNA]</scope>
    <source>
        <strain evidence="8">S2_003_000_R2_14</strain>
    </source>
</reference>
<sequence length="291" mass="29908">MAAPLALILGIALALTVKNPWPAQTKKLQTWLLQGSVVALGAGMNLSVLLRVGASGIGYTVLGISVTFALTWVLMRVLQTERVTSLLIGTGTAICGGSAIAAAGPAIGAKSHEMSVALGVVFLLNGLALVIFPPIGHAVGMTQAQFGLWSALAIHDTSSVVGASMQYGPDALTLATTVKLARALWIIPVTAVLARVVPHEGGATKRSYPWFIVAFVAMAALVSFVPALTEPGKQLAALARWTLVASLFFVGLGVSKEALKQVGIKPLILGVTLWVLVSAGTLAAILTTSAS</sequence>
<feature type="transmembrane region" description="Helical" evidence="7">
    <location>
        <begin position="235"/>
        <end position="255"/>
    </location>
</feature>
<evidence type="ECO:0000256" key="2">
    <source>
        <dbReference type="ARBA" id="ARBA00007977"/>
    </source>
</evidence>
<comment type="caution">
    <text evidence="8">The sequence shown here is derived from an EMBL/GenBank/DDBJ whole genome shotgun (WGS) entry which is preliminary data.</text>
</comment>
<feature type="transmembrane region" description="Helical" evidence="7">
    <location>
        <begin position="267"/>
        <end position="286"/>
    </location>
</feature>
<accession>A0A2W5SRM1</accession>
<evidence type="ECO:0000256" key="5">
    <source>
        <dbReference type="ARBA" id="ARBA00022989"/>
    </source>
</evidence>
<gene>
    <name evidence="8" type="ORF">DI536_32060</name>
</gene>
<organism evidence="8 9">
    <name type="scientific">Archangium gephyra</name>
    <dbReference type="NCBI Taxonomy" id="48"/>
    <lineage>
        <taxon>Bacteria</taxon>
        <taxon>Pseudomonadati</taxon>
        <taxon>Myxococcota</taxon>
        <taxon>Myxococcia</taxon>
        <taxon>Myxococcales</taxon>
        <taxon>Cystobacterineae</taxon>
        <taxon>Archangiaceae</taxon>
        <taxon>Archangium</taxon>
    </lineage>
</organism>
<dbReference type="AlphaFoldDB" id="A0A2W5SRM1"/>
<evidence type="ECO:0000313" key="9">
    <source>
        <dbReference type="Proteomes" id="UP000249061"/>
    </source>
</evidence>
<dbReference type="InterPro" id="IPR018383">
    <property type="entry name" value="UPF0324_pro"/>
</dbReference>
<feature type="transmembrane region" description="Helical" evidence="7">
    <location>
        <begin position="146"/>
        <end position="168"/>
    </location>
</feature>
<evidence type="ECO:0000313" key="8">
    <source>
        <dbReference type="EMBL" id="PZR05552.1"/>
    </source>
</evidence>
<evidence type="ECO:0000256" key="6">
    <source>
        <dbReference type="ARBA" id="ARBA00023136"/>
    </source>
</evidence>
<evidence type="ECO:0000256" key="1">
    <source>
        <dbReference type="ARBA" id="ARBA00004651"/>
    </source>
</evidence>
<protein>
    <submittedName>
        <fullName evidence="8">Putative sulfate exporter family transporter</fullName>
    </submittedName>
</protein>
<dbReference type="PANTHER" id="PTHR30106:SF1">
    <property type="entry name" value="UPF0324 MEMBRANE PROTEIN FN0533"/>
    <property type="match status" value="1"/>
</dbReference>
<dbReference type="PANTHER" id="PTHR30106">
    <property type="entry name" value="INNER MEMBRANE PROTEIN YEIH-RELATED"/>
    <property type="match status" value="1"/>
</dbReference>
<feature type="transmembrane region" description="Helical" evidence="7">
    <location>
        <begin position="210"/>
        <end position="229"/>
    </location>
</feature>
<comment type="similarity">
    <text evidence="2">Belongs to the UPF0324 family.</text>
</comment>